<dbReference type="RefSeq" id="WP_321548315.1">
    <property type="nucleotide sequence ID" value="NZ_JAXIVS010000008.1"/>
</dbReference>
<dbReference type="PROSITE" id="PS50977">
    <property type="entry name" value="HTH_TETR_2"/>
    <property type="match status" value="1"/>
</dbReference>
<dbReference type="PANTHER" id="PTHR30055:SF238">
    <property type="entry name" value="MYCOFACTOCIN BIOSYNTHESIS TRANSCRIPTIONAL REGULATOR MFTR-RELATED"/>
    <property type="match status" value="1"/>
</dbReference>
<gene>
    <name evidence="6" type="ORF">SYV04_24595</name>
</gene>
<organism evidence="6 7">
    <name type="scientific">Hyalangium rubrum</name>
    <dbReference type="NCBI Taxonomy" id="3103134"/>
    <lineage>
        <taxon>Bacteria</taxon>
        <taxon>Pseudomonadati</taxon>
        <taxon>Myxococcota</taxon>
        <taxon>Myxococcia</taxon>
        <taxon>Myxococcales</taxon>
        <taxon>Cystobacterineae</taxon>
        <taxon>Archangiaceae</taxon>
        <taxon>Hyalangium</taxon>
    </lineage>
</organism>
<evidence type="ECO:0000256" key="1">
    <source>
        <dbReference type="ARBA" id="ARBA00023015"/>
    </source>
</evidence>
<dbReference type="InterPro" id="IPR050109">
    <property type="entry name" value="HTH-type_TetR-like_transc_reg"/>
</dbReference>
<evidence type="ECO:0000256" key="4">
    <source>
        <dbReference type="PROSITE-ProRule" id="PRU00335"/>
    </source>
</evidence>
<dbReference type="Pfam" id="PF14246">
    <property type="entry name" value="TetR_C_7"/>
    <property type="match status" value="1"/>
</dbReference>
<keyword evidence="2 4" id="KW-0238">DNA-binding</keyword>
<evidence type="ECO:0000259" key="5">
    <source>
        <dbReference type="PROSITE" id="PS50977"/>
    </source>
</evidence>
<reference evidence="6 7" key="1">
    <citation type="submission" date="2023-12" db="EMBL/GenBank/DDBJ databases">
        <title>the genome sequence of Hyalangium sp. s54d21.</title>
        <authorList>
            <person name="Zhang X."/>
        </authorList>
    </citation>
    <scope>NUCLEOTIDE SEQUENCE [LARGE SCALE GENOMIC DNA]</scope>
    <source>
        <strain evidence="7">s54d21</strain>
    </source>
</reference>
<protein>
    <submittedName>
        <fullName evidence="6">TetR/AcrR family transcriptional regulator</fullName>
    </submittedName>
</protein>
<dbReference type="PANTHER" id="PTHR30055">
    <property type="entry name" value="HTH-TYPE TRANSCRIPTIONAL REGULATOR RUTR"/>
    <property type="match status" value="1"/>
</dbReference>
<keyword evidence="3" id="KW-0804">Transcription</keyword>
<dbReference type="InterPro" id="IPR039536">
    <property type="entry name" value="TetR_C_Proteobacteria"/>
</dbReference>
<evidence type="ECO:0000256" key="2">
    <source>
        <dbReference type="ARBA" id="ARBA00023125"/>
    </source>
</evidence>
<dbReference type="Gene3D" id="1.10.357.10">
    <property type="entry name" value="Tetracycline Repressor, domain 2"/>
    <property type="match status" value="1"/>
</dbReference>
<dbReference type="PRINTS" id="PR00455">
    <property type="entry name" value="HTHTETR"/>
</dbReference>
<dbReference type="Pfam" id="PF00440">
    <property type="entry name" value="TetR_N"/>
    <property type="match status" value="1"/>
</dbReference>
<name>A0ABU5H807_9BACT</name>
<feature type="domain" description="HTH tetR-type" evidence="5">
    <location>
        <begin position="6"/>
        <end position="65"/>
    </location>
</feature>
<dbReference type="SUPFAM" id="SSF46689">
    <property type="entry name" value="Homeodomain-like"/>
    <property type="match status" value="1"/>
</dbReference>
<dbReference type="InterPro" id="IPR009057">
    <property type="entry name" value="Homeodomain-like_sf"/>
</dbReference>
<comment type="caution">
    <text evidence="6">The sequence shown here is derived from an EMBL/GenBank/DDBJ whole genome shotgun (WGS) entry which is preliminary data.</text>
</comment>
<dbReference type="EMBL" id="JAXIVS010000008">
    <property type="protein sequence ID" value="MDY7229595.1"/>
    <property type="molecule type" value="Genomic_DNA"/>
</dbReference>
<dbReference type="InterPro" id="IPR036271">
    <property type="entry name" value="Tet_transcr_reg_TetR-rel_C_sf"/>
</dbReference>
<sequence>MGRPKEVTDEQIVVAARRCFLKRGAGVSAADIARELGVSHTTLFNRFGSKEGLMIAALGPPAEVPWVAALDAGPDERPIREQLVEHAKVMSAYFQDLQAGLGVLQAAGIEPGKAYGGRKGESAPVQAFRALVEWLRRAQSQGRLSKCDVETLASTLLGALHGWAFTARVCGESTASAAGERYVERFIELLWDGIGVSVRRASS</sequence>
<evidence type="ECO:0000313" key="6">
    <source>
        <dbReference type="EMBL" id="MDY7229595.1"/>
    </source>
</evidence>
<accession>A0ABU5H807</accession>
<feature type="DNA-binding region" description="H-T-H motif" evidence="4">
    <location>
        <begin position="28"/>
        <end position="47"/>
    </location>
</feature>
<dbReference type="InterPro" id="IPR001647">
    <property type="entry name" value="HTH_TetR"/>
</dbReference>
<keyword evidence="1" id="KW-0805">Transcription regulation</keyword>
<evidence type="ECO:0000256" key="3">
    <source>
        <dbReference type="ARBA" id="ARBA00023163"/>
    </source>
</evidence>
<dbReference type="SUPFAM" id="SSF48498">
    <property type="entry name" value="Tetracyclin repressor-like, C-terminal domain"/>
    <property type="match status" value="1"/>
</dbReference>
<dbReference type="Proteomes" id="UP001291309">
    <property type="component" value="Unassembled WGS sequence"/>
</dbReference>
<keyword evidence="7" id="KW-1185">Reference proteome</keyword>
<proteinExistence type="predicted"/>
<evidence type="ECO:0000313" key="7">
    <source>
        <dbReference type="Proteomes" id="UP001291309"/>
    </source>
</evidence>